<evidence type="ECO:0000313" key="3">
    <source>
        <dbReference type="Proteomes" id="UP000019150"/>
    </source>
</evidence>
<name>W5TJL4_9NOCA</name>
<protein>
    <submittedName>
        <fullName evidence="2">Putative thiolase</fullName>
    </submittedName>
</protein>
<dbReference type="SUPFAM" id="SSF53901">
    <property type="entry name" value="Thiolase-like"/>
    <property type="match status" value="1"/>
</dbReference>
<dbReference type="eggNOG" id="COG0183">
    <property type="taxonomic scope" value="Bacteria"/>
</dbReference>
<dbReference type="InterPro" id="IPR020617">
    <property type="entry name" value="Thiolase_C"/>
</dbReference>
<dbReference type="Pfam" id="PF02803">
    <property type="entry name" value="Thiolase_C"/>
    <property type="match status" value="1"/>
</dbReference>
<dbReference type="GO" id="GO:0016747">
    <property type="term" value="F:acyltransferase activity, transferring groups other than amino-acyl groups"/>
    <property type="evidence" value="ECO:0007669"/>
    <property type="project" value="InterPro"/>
</dbReference>
<organism evidence="2 3">
    <name type="scientific">Nocardia nova SH22a</name>
    <dbReference type="NCBI Taxonomy" id="1415166"/>
    <lineage>
        <taxon>Bacteria</taxon>
        <taxon>Bacillati</taxon>
        <taxon>Actinomycetota</taxon>
        <taxon>Actinomycetes</taxon>
        <taxon>Mycobacteriales</taxon>
        <taxon>Nocardiaceae</taxon>
        <taxon>Nocardia</taxon>
    </lineage>
</organism>
<proteinExistence type="predicted"/>
<sequence>MTSVVLIDAGRSAVIPDDPDLPETPTRLTEDVIAALLRRTSLDSSEVGELYLADPRCLPTGCSTGPAGWSVDPPPLGLTTTVNATSSLSVAQAVRAIEKNPEVVAVVAGCDFGTGWTGAATASSRQQQTAQLVAAWWDIAPEEMAGWARGSYSRSAECSAAGDFADEIVATTGDYVADRFRKPDVGDALSGGVPEYGFDGACRAHPARGASAILLASEPKATALGLEFRARLHATGVIRAGAEFGIAPLGSEIFGELLAPCGLTVGCLDQLEVPEQFAVTPVAWMKETGISEYLVNPRGGDLAFGHLPRSGHLRSLVTMLNSLEATGGLAGALVSSDVHRSTAFVLTLADSIAPKGWQDISPAVPAPVKKEKK</sequence>
<dbReference type="HOGENOM" id="CLU_741530_0_0_11"/>
<reference evidence="2 3" key="1">
    <citation type="journal article" date="2014" name="Appl. Environ. Microbiol.">
        <title>Insights into the Microbial Degradation of Rubber and Gutta-Percha by Analysis of the Complete Genome of Nocardia nova SH22a.</title>
        <authorList>
            <person name="Luo Q."/>
            <person name="Hiessl S."/>
            <person name="Poehlein A."/>
            <person name="Daniel R."/>
            <person name="Steinbuchel A."/>
        </authorList>
    </citation>
    <scope>NUCLEOTIDE SEQUENCE [LARGE SCALE GENOMIC DNA]</scope>
    <source>
        <strain evidence="2">SH22a</strain>
    </source>
</reference>
<gene>
    <name evidence="2" type="ORF">NONO_c43890</name>
</gene>
<dbReference type="OrthoDB" id="4570756at2"/>
<dbReference type="PATRIC" id="fig|1415166.3.peg.4507"/>
<dbReference type="Gene3D" id="3.40.47.10">
    <property type="match status" value="2"/>
</dbReference>
<dbReference type="InterPro" id="IPR016039">
    <property type="entry name" value="Thiolase-like"/>
</dbReference>
<dbReference type="STRING" id="1415166.NONO_c43890"/>
<dbReference type="Proteomes" id="UP000019150">
    <property type="component" value="Chromosome"/>
</dbReference>
<evidence type="ECO:0000259" key="1">
    <source>
        <dbReference type="Pfam" id="PF02803"/>
    </source>
</evidence>
<feature type="domain" description="Thiolase C-terminal" evidence="1">
    <location>
        <begin position="243"/>
        <end position="331"/>
    </location>
</feature>
<dbReference type="AlphaFoldDB" id="W5TJL4"/>
<dbReference type="PANTHER" id="PTHR43365">
    <property type="entry name" value="BLR7806 PROTEIN"/>
    <property type="match status" value="1"/>
</dbReference>
<evidence type="ECO:0000313" key="2">
    <source>
        <dbReference type="EMBL" id="AHH19173.1"/>
    </source>
</evidence>
<dbReference type="RefSeq" id="WP_148306922.1">
    <property type="nucleotide sequence ID" value="NZ_CP006850.1"/>
</dbReference>
<accession>W5TJL4</accession>
<dbReference type="EMBL" id="CP006850">
    <property type="protein sequence ID" value="AHH19173.1"/>
    <property type="molecule type" value="Genomic_DNA"/>
</dbReference>
<keyword evidence="3" id="KW-1185">Reference proteome</keyword>
<dbReference type="PANTHER" id="PTHR43365:SF1">
    <property type="entry name" value="ACETYL-COA C-ACYLTRANSFERASE"/>
    <property type="match status" value="1"/>
</dbReference>
<dbReference type="KEGG" id="nno:NONO_c43890"/>